<dbReference type="GO" id="GO:0019646">
    <property type="term" value="P:aerobic electron transport chain"/>
    <property type="evidence" value="ECO:0007669"/>
    <property type="project" value="TreeGrafter"/>
</dbReference>
<evidence type="ECO:0000256" key="1">
    <source>
        <dbReference type="ARBA" id="ARBA00001974"/>
    </source>
</evidence>
<reference evidence="6 7" key="1">
    <citation type="submission" date="2019-07" db="EMBL/GenBank/DDBJ databases">
        <title>Whole genome shotgun sequence of Reyranella soli NBRC 108950.</title>
        <authorList>
            <person name="Hosoyama A."/>
            <person name="Uohara A."/>
            <person name="Ohji S."/>
            <person name="Ichikawa N."/>
        </authorList>
    </citation>
    <scope>NUCLEOTIDE SEQUENCE [LARGE SCALE GENOMIC DNA]</scope>
    <source>
        <strain evidence="6 7">NBRC 108950</strain>
    </source>
</reference>
<organism evidence="6 7">
    <name type="scientific">Reyranella soli</name>
    <dbReference type="NCBI Taxonomy" id="1230389"/>
    <lineage>
        <taxon>Bacteria</taxon>
        <taxon>Pseudomonadati</taxon>
        <taxon>Pseudomonadota</taxon>
        <taxon>Alphaproteobacteria</taxon>
        <taxon>Hyphomicrobiales</taxon>
        <taxon>Reyranellaceae</taxon>
        <taxon>Reyranella</taxon>
    </lineage>
</organism>
<dbReference type="PANTHER" id="PTHR42913">
    <property type="entry name" value="APOPTOSIS-INDUCING FACTOR 1"/>
    <property type="match status" value="1"/>
</dbReference>
<dbReference type="PANTHER" id="PTHR42913:SF9">
    <property type="entry name" value="SLR1591 PROTEIN"/>
    <property type="match status" value="1"/>
</dbReference>
<dbReference type="GO" id="GO:0003955">
    <property type="term" value="F:NAD(P)H dehydrogenase (quinone) activity"/>
    <property type="evidence" value="ECO:0007669"/>
    <property type="project" value="TreeGrafter"/>
</dbReference>
<dbReference type="AlphaFoldDB" id="A0A512N1M7"/>
<evidence type="ECO:0000313" key="6">
    <source>
        <dbReference type="EMBL" id="GEP52879.1"/>
    </source>
</evidence>
<proteinExistence type="predicted"/>
<feature type="domain" description="FAD/NAD(P)-binding" evidence="5">
    <location>
        <begin position="3"/>
        <end position="303"/>
    </location>
</feature>
<keyword evidence="4" id="KW-0560">Oxidoreductase</keyword>
<dbReference type="InterPro" id="IPR051169">
    <property type="entry name" value="NADH-Q_oxidoreductase"/>
</dbReference>
<dbReference type="Proteomes" id="UP000321058">
    <property type="component" value="Unassembled WGS sequence"/>
</dbReference>
<dbReference type="InterPro" id="IPR036188">
    <property type="entry name" value="FAD/NAD-bd_sf"/>
</dbReference>
<dbReference type="NCBIfam" id="TIGR03169">
    <property type="entry name" value="Nterm_to_SelD"/>
    <property type="match status" value="1"/>
</dbReference>
<evidence type="ECO:0000256" key="2">
    <source>
        <dbReference type="ARBA" id="ARBA00022630"/>
    </source>
</evidence>
<dbReference type="InterPro" id="IPR017584">
    <property type="entry name" value="Pyridine_nucleo_diS_OxRdtase_N"/>
</dbReference>
<gene>
    <name evidence="6" type="ORF">RSO01_00450</name>
</gene>
<protein>
    <submittedName>
        <fullName evidence="6">Pyridine nucleotide-disulfide oxidoreductase</fullName>
    </submittedName>
</protein>
<evidence type="ECO:0000313" key="7">
    <source>
        <dbReference type="Proteomes" id="UP000321058"/>
    </source>
</evidence>
<dbReference type="EMBL" id="BKAJ01000003">
    <property type="protein sequence ID" value="GEP52879.1"/>
    <property type="molecule type" value="Genomic_DNA"/>
</dbReference>
<dbReference type="RefSeq" id="WP_246157912.1">
    <property type="nucleotide sequence ID" value="NZ_BKAJ01000003.1"/>
</dbReference>
<evidence type="ECO:0000256" key="3">
    <source>
        <dbReference type="ARBA" id="ARBA00022827"/>
    </source>
</evidence>
<accession>A0A512N1M7</accession>
<dbReference type="PRINTS" id="PR00368">
    <property type="entry name" value="FADPNR"/>
</dbReference>
<dbReference type="Gene3D" id="3.50.50.100">
    <property type="match status" value="1"/>
</dbReference>
<comment type="cofactor">
    <cofactor evidence="1">
        <name>FAD</name>
        <dbReference type="ChEBI" id="CHEBI:57692"/>
    </cofactor>
</comment>
<keyword evidence="7" id="KW-1185">Reference proteome</keyword>
<dbReference type="Pfam" id="PF07992">
    <property type="entry name" value="Pyr_redox_2"/>
    <property type="match status" value="1"/>
</dbReference>
<evidence type="ECO:0000256" key="4">
    <source>
        <dbReference type="ARBA" id="ARBA00023002"/>
    </source>
</evidence>
<sequence>MRHLVLIGGGHAHVHVLKQFGDRPLADAEVTLVGRDIETPYSGMIPGFVAGLYSFEECHIDLARLCQRAHARLVHAEATGIDRAARRVLLKDRPALDYDLLSIDVGSAPNVGTIERAEQGAIPVKPIAELGRRWLEFCGRMETWLGPLNVMVIGGGAGGVELALAIDHRLRDVAKAADLQVTLVTKDEILMGQAQAARRRLRAIFQRRGIRLLEQSGAERIERGAVRLADGQWHQADAVFVVTEASAAPWFADTGLPLDERGFLAVDATLASTGDDRIFAAGDCATVLEHRRPKAGVFAVRQGPPLADNLRRVLNGEQPQPFVPQRRYLSILGTGDGRAVATRGSWAIEGRWVWWWKDHIDRKWMRMYR</sequence>
<dbReference type="InterPro" id="IPR023753">
    <property type="entry name" value="FAD/NAD-binding_dom"/>
</dbReference>
<comment type="caution">
    <text evidence="6">The sequence shown here is derived from an EMBL/GenBank/DDBJ whole genome shotgun (WGS) entry which is preliminary data.</text>
</comment>
<dbReference type="SUPFAM" id="SSF51905">
    <property type="entry name" value="FAD/NAD(P)-binding domain"/>
    <property type="match status" value="2"/>
</dbReference>
<evidence type="ECO:0000259" key="5">
    <source>
        <dbReference type="Pfam" id="PF07992"/>
    </source>
</evidence>
<keyword evidence="2" id="KW-0285">Flavoprotein</keyword>
<keyword evidence="3" id="KW-0274">FAD</keyword>
<name>A0A512N1M7_9HYPH</name>